<sequence length="206" mass="24605">MEKHLTRIASSVYKYISRMEIIQRTAKELREKEREEKKNLNLFLNKLNVLRRPLSAYQNAVSPILDEVGISIRVETWQHDSHIARNMERPQSLILLAIAPNRATQRLRWQRCNFLAFYGDIEKKEIHIYQYTQEPHDGNEESKSLIWDELKKYSVHLKTYSVDHFNFDTAIPLITTFLSRELHYLLARFNPDQIMQSINSKPWKTY</sequence>
<evidence type="ECO:0000256" key="1">
    <source>
        <dbReference type="SAM" id="Coils"/>
    </source>
</evidence>
<gene>
    <name evidence="2" type="ORF">ACFSQW_17965</name>
</gene>
<feature type="coiled-coil region" evidence="1">
    <location>
        <begin position="19"/>
        <end position="46"/>
    </location>
</feature>
<dbReference type="EMBL" id="JBHULD010000018">
    <property type="protein sequence ID" value="MFD2556286.1"/>
    <property type="molecule type" value="Genomic_DNA"/>
</dbReference>
<evidence type="ECO:0000313" key="2">
    <source>
        <dbReference type="EMBL" id="MFD2556286.1"/>
    </source>
</evidence>
<dbReference type="RefSeq" id="WP_210352647.1">
    <property type="nucleotide sequence ID" value="NZ_JAEQMU010000001.1"/>
</dbReference>
<accession>A0ABW5L500</accession>
<proteinExistence type="predicted"/>
<name>A0ABW5L500_9SPHI</name>
<dbReference type="Proteomes" id="UP001597440">
    <property type="component" value="Unassembled WGS sequence"/>
</dbReference>
<comment type="caution">
    <text evidence="2">The sequence shown here is derived from an EMBL/GenBank/DDBJ whole genome shotgun (WGS) entry which is preliminary data.</text>
</comment>
<organism evidence="2 3">
    <name type="scientific">Sphingobacterium tabacisoli</name>
    <dbReference type="NCBI Taxonomy" id="2044855"/>
    <lineage>
        <taxon>Bacteria</taxon>
        <taxon>Pseudomonadati</taxon>
        <taxon>Bacteroidota</taxon>
        <taxon>Sphingobacteriia</taxon>
        <taxon>Sphingobacteriales</taxon>
        <taxon>Sphingobacteriaceae</taxon>
        <taxon>Sphingobacterium</taxon>
    </lineage>
</organism>
<keyword evidence="1" id="KW-0175">Coiled coil</keyword>
<protein>
    <submittedName>
        <fullName evidence="2">Uncharacterized protein</fullName>
    </submittedName>
</protein>
<keyword evidence="3" id="KW-1185">Reference proteome</keyword>
<reference evidence="3" key="1">
    <citation type="journal article" date="2019" name="Int. J. Syst. Evol. Microbiol.">
        <title>The Global Catalogue of Microorganisms (GCM) 10K type strain sequencing project: providing services to taxonomists for standard genome sequencing and annotation.</title>
        <authorList>
            <consortium name="The Broad Institute Genomics Platform"/>
            <consortium name="The Broad Institute Genome Sequencing Center for Infectious Disease"/>
            <person name="Wu L."/>
            <person name="Ma J."/>
        </authorList>
    </citation>
    <scope>NUCLEOTIDE SEQUENCE [LARGE SCALE GENOMIC DNA]</scope>
    <source>
        <strain evidence="3">KCTC 52298</strain>
    </source>
</reference>
<evidence type="ECO:0000313" key="3">
    <source>
        <dbReference type="Proteomes" id="UP001597440"/>
    </source>
</evidence>